<gene>
    <name evidence="2" type="ORF">EOJ36_02585</name>
</gene>
<dbReference type="GO" id="GO:0005829">
    <property type="term" value="C:cytosol"/>
    <property type="evidence" value="ECO:0007669"/>
    <property type="project" value="TreeGrafter"/>
</dbReference>
<comment type="caution">
    <text evidence="2">The sequence shown here is derived from an EMBL/GenBank/DDBJ whole genome shotgun (WGS) entry which is preliminary data.</text>
</comment>
<evidence type="ECO:0000313" key="2">
    <source>
        <dbReference type="EMBL" id="RVU26901.1"/>
    </source>
</evidence>
<evidence type="ECO:0000313" key="3">
    <source>
        <dbReference type="Proteomes" id="UP000282832"/>
    </source>
</evidence>
<dbReference type="Pfam" id="PF02036">
    <property type="entry name" value="SCP2"/>
    <property type="match status" value="1"/>
</dbReference>
<dbReference type="SUPFAM" id="SSF55718">
    <property type="entry name" value="SCP-like"/>
    <property type="match status" value="1"/>
</dbReference>
<sequence length="94" mass="9945">MTFNEIDERIKALAASRGPLGVSFKFSFPGGIIVVNADGTVTNENVDADCTIAATEETFSDLMGGKINPMMAVMTGKVKISGDMSVAMKLQNLL</sequence>
<feature type="domain" description="SCP2" evidence="1">
    <location>
        <begin position="34"/>
        <end position="94"/>
    </location>
</feature>
<dbReference type="InterPro" id="IPR036527">
    <property type="entry name" value="SCP2_sterol-bd_dom_sf"/>
</dbReference>
<dbReference type="OrthoDB" id="9804656at2"/>
<dbReference type="Proteomes" id="UP000282832">
    <property type="component" value="Unassembled WGS sequence"/>
</dbReference>
<dbReference type="PANTHER" id="PTHR10094">
    <property type="entry name" value="STEROL CARRIER PROTEIN 2 SCP-2 FAMILY PROTEIN"/>
    <property type="match status" value="1"/>
</dbReference>
<name>A0A437PXC6_9BACT</name>
<dbReference type="InterPro" id="IPR003033">
    <property type="entry name" value="SCP2_sterol-bd_dom"/>
</dbReference>
<dbReference type="PANTHER" id="PTHR10094:SF25">
    <property type="entry name" value="SCP2 STEROL-BINDING DOMAIN-CONTAINING PROTEIN 1"/>
    <property type="match status" value="1"/>
</dbReference>
<accession>A0A437PXC6</accession>
<dbReference type="Gene3D" id="3.30.1050.10">
    <property type="entry name" value="SCP2 sterol-binding domain"/>
    <property type="match status" value="1"/>
</dbReference>
<protein>
    <submittedName>
        <fullName evidence="2">SCP2 sterol-binding domain-containing protein</fullName>
    </submittedName>
</protein>
<dbReference type="RefSeq" id="WP_127802452.1">
    <property type="nucleotide sequence ID" value="NZ_SACY01000001.1"/>
</dbReference>
<keyword evidence="3" id="KW-1185">Reference proteome</keyword>
<evidence type="ECO:0000259" key="1">
    <source>
        <dbReference type="Pfam" id="PF02036"/>
    </source>
</evidence>
<reference evidence="2 3" key="1">
    <citation type="submission" date="2019-01" db="EMBL/GenBank/DDBJ databases">
        <authorList>
            <person name="Chen W.-M."/>
        </authorList>
    </citation>
    <scope>NUCLEOTIDE SEQUENCE [LARGE SCALE GENOMIC DNA]</scope>
    <source>
        <strain evidence="2 3">FSY-15</strain>
    </source>
</reference>
<dbReference type="EMBL" id="SACY01000001">
    <property type="protein sequence ID" value="RVU26901.1"/>
    <property type="molecule type" value="Genomic_DNA"/>
</dbReference>
<dbReference type="AlphaFoldDB" id="A0A437PXC6"/>
<proteinExistence type="predicted"/>
<organism evidence="2 3">
    <name type="scientific">Sandaracinomonas limnophila</name>
    <dbReference type="NCBI Taxonomy" id="1862386"/>
    <lineage>
        <taxon>Bacteria</taxon>
        <taxon>Pseudomonadati</taxon>
        <taxon>Bacteroidota</taxon>
        <taxon>Cytophagia</taxon>
        <taxon>Cytophagales</taxon>
        <taxon>Flectobacillaceae</taxon>
        <taxon>Sandaracinomonas</taxon>
    </lineage>
</organism>